<protein>
    <submittedName>
        <fullName evidence="1">Uncharacterized protein</fullName>
    </submittedName>
</protein>
<keyword evidence="2" id="KW-1185">Reference proteome</keyword>
<evidence type="ECO:0000313" key="2">
    <source>
        <dbReference type="Proteomes" id="UP000631114"/>
    </source>
</evidence>
<gene>
    <name evidence="1" type="ORF">IFM89_031562</name>
</gene>
<dbReference type="Proteomes" id="UP000631114">
    <property type="component" value="Unassembled WGS sequence"/>
</dbReference>
<reference evidence="1 2" key="1">
    <citation type="submission" date="2020-10" db="EMBL/GenBank/DDBJ databases">
        <title>The Coptis chinensis genome and diversification of protoberbering-type alkaloids.</title>
        <authorList>
            <person name="Wang B."/>
            <person name="Shu S."/>
            <person name="Song C."/>
            <person name="Liu Y."/>
        </authorList>
    </citation>
    <scope>NUCLEOTIDE SEQUENCE [LARGE SCALE GENOMIC DNA]</scope>
    <source>
        <strain evidence="1">HL-2020</strain>
        <tissue evidence="1">Leaf</tissue>
    </source>
</reference>
<dbReference type="EMBL" id="JADFTS010000006">
    <property type="protein sequence ID" value="KAF9602793.1"/>
    <property type="molecule type" value="Genomic_DNA"/>
</dbReference>
<evidence type="ECO:0000313" key="1">
    <source>
        <dbReference type="EMBL" id="KAF9602793.1"/>
    </source>
</evidence>
<sequence length="161" mass="18323">MELNKTIKSGLFQAVAKLIPESDIQKAMDELKHYRDAEGSFGMKAAILHSKKRNCLLQSKLNDLVYIQYNQRLEKRFKERLANGESDPIILKEVHENDAWIIPNEEQLEEFVREGDDLSWDQVLAARGVGGATTPSTRSETGTSFRILDEEDEDIDIEIGD</sequence>
<proteinExistence type="predicted"/>
<dbReference type="OrthoDB" id="1937245at2759"/>
<accession>A0A835HR96</accession>
<comment type="caution">
    <text evidence="1">The sequence shown here is derived from an EMBL/GenBank/DDBJ whole genome shotgun (WGS) entry which is preliminary data.</text>
</comment>
<dbReference type="AlphaFoldDB" id="A0A835HR96"/>
<organism evidence="1 2">
    <name type="scientific">Coptis chinensis</name>
    <dbReference type="NCBI Taxonomy" id="261450"/>
    <lineage>
        <taxon>Eukaryota</taxon>
        <taxon>Viridiplantae</taxon>
        <taxon>Streptophyta</taxon>
        <taxon>Embryophyta</taxon>
        <taxon>Tracheophyta</taxon>
        <taxon>Spermatophyta</taxon>
        <taxon>Magnoliopsida</taxon>
        <taxon>Ranunculales</taxon>
        <taxon>Ranunculaceae</taxon>
        <taxon>Coptidoideae</taxon>
        <taxon>Coptis</taxon>
    </lineage>
</organism>
<name>A0A835HR96_9MAGN</name>